<dbReference type="VEuPathDB" id="VectorBase:GBRI008202"/>
<dbReference type="EnsemblMetazoa" id="GBRI008202-RA">
    <property type="protein sequence ID" value="GBRI008202-PA"/>
    <property type="gene ID" value="GBRI008202"/>
</dbReference>
<feature type="compositionally biased region" description="Basic and acidic residues" evidence="2">
    <location>
        <begin position="953"/>
        <end position="970"/>
    </location>
</feature>
<proteinExistence type="predicted"/>
<evidence type="ECO:0000313" key="3">
    <source>
        <dbReference type="EnsemblMetazoa" id="GBRI008202-PA"/>
    </source>
</evidence>
<feature type="compositionally biased region" description="Basic and acidic residues" evidence="2">
    <location>
        <begin position="908"/>
        <end position="946"/>
    </location>
</feature>
<evidence type="ECO:0000256" key="1">
    <source>
        <dbReference type="SAM" id="Coils"/>
    </source>
</evidence>
<keyword evidence="4" id="KW-1185">Reference proteome</keyword>
<feature type="region of interest" description="Disordered" evidence="2">
    <location>
        <begin position="2235"/>
        <end position="2255"/>
    </location>
</feature>
<feature type="region of interest" description="Disordered" evidence="2">
    <location>
        <begin position="2066"/>
        <end position="2099"/>
    </location>
</feature>
<protein>
    <recommendedName>
        <fullName evidence="5">Janus kinase and microtubule-interacting protein C-terminal domain-containing protein</fullName>
    </recommendedName>
</protein>
<feature type="compositionally biased region" description="Low complexity" evidence="2">
    <location>
        <begin position="226"/>
        <end position="242"/>
    </location>
</feature>
<feature type="region of interest" description="Disordered" evidence="2">
    <location>
        <begin position="1286"/>
        <end position="1346"/>
    </location>
</feature>
<feature type="coiled-coil region" evidence="1">
    <location>
        <begin position="369"/>
        <end position="480"/>
    </location>
</feature>
<feature type="compositionally biased region" description="Basic and acidic residues" evidence="2">
    <location>
        <begin position="1880"/>
        <end position="1894"/>
    </location>
</feature>
<feature type="region of interest" description="Disordered" evidence="2">
    <location>
        <begin position="1874"/>
        <end position="1897"/>
    </location>
</feature>
<evidence type="ECO:0008006" key="5">
    <source>
        <dbReference type="Google" id="ProtNLM"/>
    </source>
</evidence>
<feature type="compositionally biased region" description="Low complexity" evidence="2">
    <location>
        <begin position="174"/>
        <end position="187"/>
    </location>
</feature>
<feature type="region of interest" description="Disordered" evidence="2">
    <location>
        <begin position="147"/>
        <end position="261"/>
    </location>
</feature>
<reference evidence="4" key="1">
    <citation type="submission" date="2014-03" db="EMBL/GenBank/DDBJ databases">
        <authorList>
            <person name="Aksoy S."/>
            <person name="Warren W."/>
            <person name="Wilson R.K."/>
        </authorList>
    </citation>
    <scope>NUCLEOTIDE SEQUENCE [LARGE SCALE GENOMIC DNA]</scope>
    <source>
        <strain evidence="4">IAEA</strain>
    </source>
</reference>
<sequence length="2283" mass="257589">MLFSYTTTDIFCTDFLQTNHEWSLQSDANNTATDYAPIAANSGNSLWLCSTLQNSPSKADPFAMLFGNSSINNTVNTLDSGVLSHQSNQRNYDSDDLVAPLYSLCHEDIYNRVLNILKSKSLEEDDKECLRQVLTLMQQLAMSCAPQSGPASLNASSSCSDETNSLDLVKSRSSDYSSGSSTSSTARSIKDNGQHVTTSKPNTSTAQSRIVATVQPYHSTPPYQYNSNNSSNSNINFNNSQSLVPHNTPTDSPRKARYHQSWQSNSLSESGVFVESDFFSDNADNHVGTQTDYEDRLSLVSSPVKLTNPRIYNSAHYKIPALQFSSNLSDQKRLQYYQDRLALLEGKILVYESSGDVQVKRLADRLQREIQLGKEVKELKDSLKSLQQENLILEEEKCEFEEAENDTRLRLQRLEVELEILSQRNVELDVSREALSAKYKDCHSECLILRDDLAVSETQIRHLEEDKQKAKENFEFLHSVLPILLLSNSLSTLAYFEKSAGTGTNSSIPSDNKFMGNQMSQEKGSPLIPKRFPGGETRKDTGYGINKEHELQYLREEVKCLRHQMKEMNSRHYAAMESADCHWVELERQYKEREDQHLAKEICLKQKIQKLQDCIRDDTKSANDKICLLEEAERGLKTCLVRITKEHRELAEDHKQLLGELEELKEQHDGTLNNQKPILDALDQEKKRNKNLTDELSFLTKLQQETENQNKSELDCLRSQLHDIKKEFLHVDVTNAELKEEVSTLEQQILVLENTIHEYEDRTRCLTDEIRNKEEQCQKLEKLVQRTEAESLADELDETPSRRLQRDKIKDLKTANKFLKKALQNMKDCENPTPEVKQFSDVASEVSRLAKWMLREQNQEEEEEVGSDATIDMNDLGPYQTDVDVKPEENTSPGENIKEEENEPLEEDISHTIDKKVEPKDEPMNENREEGGREEVGGEESSREEDGMAGCGRRGDGRKEGVREEGGKEAYVREEDGRKGGGVEAFVGIALVPEFVMDKSFLPSCSRDSKKVICEVPSELRKLSTAPTTPKVETLLQNPESSSRRIKKKRNRCSIKRRMTRGRVNCLNARLRRIVSCINARQSATLFQDASDLDICESELLERSLSYESFHSIREEIVEPPEKVDVSTETEVVNHTVATATETFVAKADSSVQVNDELAVQGQMDCIPAHIRCFLSMLKASAPRSQYSSNLFNMRLCQYWNTSREFRDGLEILAAFAAFKSEDPKNISLENYESFVNAMSCMHFLHELFKPTDIPHQHQEQEHEQHRVEKDWARLDPGKLWTSAIMGSVPSRDPRLDRSESWVEQQSRPLHGRPVIKREEDSTVTKAAPAQDRFPASTLHSTPGAEVPSKPIYQCMHCLKMLPPTDSTSISAPTSSTHCNGVKTHTSSSSALLEEFPVHFRLQLCPNGLKKRAKKQHLEMLPSPEALETQITRSSSSAEQYYSCVSSDESETDVPIEPCYIETLEPCEFPRQVSESERNLYILKLLHEVVHLINEDSPIREEAFRITNALKTSSVLDKEKSSQSSAASRLRAIPHPLEPPGVQHTPSTPAERQDYVCVEVKPPNVDLEHGGISPYETMGERLSPSSEDPCVSPKRTDICPEHGPIEKILKLSGLCICPKSADICPKHGPIENILKLADICICPKSPYICPKHGPIENILKLEDLCICPKSADICSERGPIEEVLEFEEDYCLCETISSIKQKTSEMTSASRQPSAGEEETTSAIETCKLQLAEEEQTSIITTSKQQSAEVEQTTSAITAGKRSSTVMEEITQLTSSRPRIDEATSTMKQSLIDEATSTMKPSLTGEEESNIVNEKPFDPCASYQEYALYELPIDLTETQPPVWGQKITVIDGEYFHGCCYDDISESEDIFPECGCDSDSETEKDKQEKSEKSTIDDGISEGVEKFEYEDSVPQQRSTPIEGISGYEEFIPIQRSILTDMISEALELEGETEERDTKPTTDLLYGEMSSELPPPSEEPSKGIHKILNCTCVPGECTCTDGSGAGDGRYIFEEYPYEFEYGVECEDYDEECELLKEMMDERRKKKKGKKEKCDCCHCRAIREGLDPSKCMQEPQGVKAQVEPSESPPEPPPGPPQKDLTLPLPESCNDNELKYFVDSLIVDLDAMEHARRKRQTQMDMCMPKPCSRRSFPVTITDVTDLGTSSLYVKWTIHDCTGIAGYEIYLDGYLTNRYYNCKHEAAVITSVDVTIPHKVALVAQPSNEDDVINMLCKQEQKTPSKCKSLPWKSDNKSSGETPSPPLGLWTPSIYMYDPADCKMSPPVMLEKM</sequence>
<organism evidence="3 4">
    <name type="scientific">Glossina brevipalpis</name>
    <dbReference type="NCBI Taxonomy" id="37001"/>
    <lineage>
        <taxon>Eukaryota</taxon>
        <taxon>Metazoa</taxon>
        <taxon>Ecdysozoa</taxon>
        <taxon>Arthropoda</taxon>
        <taxon>Hexapoda</taxon>
        <taxon>Insecta</taxon>
        <taxon>Pterygota</taxon>
        <taxon>Neoptera</taxon>
        <taxon>Endopterygota</taxon>
        <taxon>Diptera</taxon>
        <taxon>Brachycera</taxon>
        <taxon>Muscomorpha</taxon>
        <taxon>Hippoboscoidea</taxon>
        <taxon>Glossinidae</taxon>
        <taxon>Glossina</taxon>
    </lineage>
</organism>
<feature type="compositionally biased region" description="Polar residues" evidence="2">
    <location>
        <begin position="147"/>
        <end position="166"/>
    </location>
</feature>
<name>A0A1A9W6Q0_9MUSC</name>
<feature type="coiled-coil region" evidence="1">
    <location>
        <begin position="735"/>
        <end position="829"/>
    </location>
</feature>
<keyword evidence="1" id="KW-0175">Coiled coil</keyword>
<feature type="coiled-coil region" evidence="1">
    <location>
        <begin position="647"/>
        <end position="709"/>
    </location>
</feature>
<dbReference type="STRING" id="37001.A0A1A9W6Q0"/>
<reference evidence="3" key="2">
    <citation type="submission" date="2020-05" db="UniProtKB">
        <authorList>
            <consortium name="EnsemblMetazoa"/>
        </authorList>
    </citation>
    <scope>IDENTIFICATION</scope>
    <source>
        <strain evidence="3">IAEA</strain>
    </source>
</reference>
<feature type="compositionally biased region" description="Polar residues" evidence="2">
    <location>
        <begin position="194"/>
        <end position="225"/>
    </location>
</feature>
<feature type="compositionally biased region" description="Basic and acidic residues" evidence="2">
    <location>
        <begin position="1292"/>
        <end position="1301"/>
    </location>
</feature>
<feature type="compositionally biased region" description="Acidic residues" evidence="2">
    <location>
        <begin position="898"/>
        <end position="907"/>
    </location>
</feature>
<evidence type="ECO:0000313" key="4">
    <source>
        <dbReference type="Proteomes" id="UP000091820"/>
    </source>
</evidence>
<accession>A0A1A9W6Q0</accession>
<feature type="region of interest" description="Disordered" evidence="2">
    <location>
        <begin position="1515"/>
        <end position="1549"/>
    </location>
</feature>
<dbReference type="Proteomes" id="UP000091820">
    <property type="component" value="Unassembled WGS sequence"/>
</dbReference>
<feature type="compositionally biased region" description="Pro residues" evidence="2">
    <location>
        <begin position="2082"/>
        <end position="2092"/>
    </location>
</feature>
<feature type="region of interest" description="Disordered" evidence="2">
    <location>
        <begin position="857"/>
        <end position="970"/>
    </location>
</feature>
<feature type="region of interest" description="Disordered" evidence="2">
    <location>
        <begin position="520"/>
        <end position="541"/>
    </location>
</feature>
<evidence type="ECO:0000256" key="2">
    <source>
        <dbReference type="SAM" id="MobiDB-lite"/>
    </source>
</evidence>